<dbReference type="InterPro" id="IPR044492">
    <property type="entry name" value="P_typ_ATPase_HD_dom"/>
</dbReference>
<keyword evidence="10 15" id="KW-0472">Membrane</keyword>
<dbReference type="GO" id="GO:0045332">
    <property type="term" value="P:phospholipid translocation"/>
    <property type="evidence" value="ECO:0007669"/>
    <property type="project" value="TreeGrafter"/>
</dbReference>
<feature type="binding site" evidence="13">
    <location>
        <position position="434"/>
    </location>
    <ligand>
        <name>ATP</name>
        <dbReference type="ChEBI" id="CHEBI:30616"/>
    </ligand>
</feature>
<dbReference type="InterPro" id="IPR032631">
    <property type="entry name" value="P-type_ATPase_N"/>
</dbReference>
<feature type="binding site" evidence="13">
    <location>
        <position position="433"/>
    </location>
    <ligand>
        <name>ATP</name>
        <dbReference type="ChEBI" id="CHEBI:30616"/>
    </ligand>
</feature>
<feature type="transmembrane region" description="Helical" evidence="15">
    <location>
        <begin position="978"/>
        <end position="998"/>
    </location>
</feature>
<evidence type="ECO:0000256" key="8">
    <source>
        <dbReference type="ARBA" id="ARBA00022967"/>
    </source>
</evidence>
<comment type="catalytic activity">
    <reaction evidence="11 15">
        <text>ATP + H2O + phospholipidSide 1 = ADP + phosphate + phospholipidSide 2.</text>
        <dbReference type="EC" id="7.6.2.1"/>
    </reaction>
</comment>
<dbReference type="EC" id="7.6.2.1" evidence="15"/>
<dbReference type="Gene3D" id="3.40.1110.10">
    <property type="entry name" value="Calcium-transporting ATPase, cytoplasmic domain N"/>
    <property type="match status" value="1"/>
</dbReference>
<feature type="binding site" evidence="13">
    <location>
        <position position="718"/>
    </location>
    <ligand>
        <name>ATP</name>
        <dbReference type="ChEBI" id="CHEBI:30616"/>
    </ligand>
</feature>
<feature type="binding site" evidence="14">
    <location>
        <position position="435"/>
    </location>
    <ligand>
        <name>Mg(2+)</name>
        <dbReference type="ChEBI" id="CHEBI:18420"/>
    </ligand>
</feature>
<dbReference type="Pfam" id="PF13246">
    <property type="entry name" value="Cation_ATPase"/>
    <property type="match status" value="1"/>
</dbReference>
<dbReference type="InterPro" id="IPR023299">
    <property type="entry name" value="ATPase_P-typ_cyto_dom_N"/>
</dbReference>
<feature type="binding site" evidence="13">
    <location>
        <position position="538"/>
    </location>
    <ligand>
        <name>ATP</name>
        <dbReference type="ChEBI" id="CHEBI:30616"/>
    </ligand>
</feature>
<feature type="transmembrane region" description="Helical" evidence="15">
    <location>
        <begin position="928"/>
        <end position="948"/>
    </location>
</feature>
<evidence type="ECO:0000256" key="11">
    <source>
        <dbReference type="ARBA" id="ARBA00034036"/>
    </source>
</evidence>
<feature type="binding site" evidence="13">
    <location>
        <position position="841"/>
    </location>
    <ligand>
        <name>ATP</name>
        <dbReference type="ChEBI" id="CHEBI:30616"/>
    </ligand>
</feature>
<evidence type="ECO:0000256" key="13">
    <source>
        <dbReference type="PIRSR" id="PIRSR606539-2"/>
    </source>
</evidence>
<dbReference type="SUPFAM" id="SSF81660">
    <property type="entry name" value="Metal cation-transporting ATPase, ATP-binding domain N"/>
    <property type="match status" value="1"/>
</dbReference>
<dbReference type="NCBIfam" id="TIGR01494">
    <property type="entry name" value="ATPase_P-type"/>
    <property type="match status" value="1"/>
</dbReference>
<feature type="transmembrane region" description="Helical" evidence="15">
    <location>
        <begin position="88"/>
        <end position="107"/>
    </location>
</feature>
<feature type="transmembrane region" description="Helical" evidence="15">
    <location>
        <begin position="113"/>
        <end position="132"/>
    </location>
</feature>
<feature type="compositionally biased region" description="Basic and acidic residues" evidence="16">
    <location>
        <begin position="1284"/>
        <end position="1305"/>
    </location>
</feature>
<organism evidence="19">
    <name type="scientific">Compsopogon caeruleus</name>
    <dbReference type="NCBI Taxonomy" id="31354"/>
    <lineage>
        <taxon>Eukaryota</taxon>
        <taxon>Rhodophyta</taxon>
        <taxon>Compsopogonophyceae</taxon>
        <taxon>Compsopogonales</taxon>
        <taxon>Compsopogonaceae</taxon>
        <taxon>Compsopogon</taxon>
    </lineage>
</organism>
<feature type="domain" description="P-type ATPase C-terminal" evidence="18">
    <location>
        <begin position="865"/>
        <end position="1114"/>
    </location>
</feature>
<feature type="domain" description="P-type ATPase N-terminal" evidence="17">
    <location>
        <begin position="47"/>
        <end position="109"/>
    </location>
</feature>
<feature type="binding site" evidence="13">
    <location>
        <position position="580"/>
    </location>
    <ligand>
        <name>ATP</name>
        <dbReference type="ChEBI" id="CHEBI:30616"/>
    </ligand>
</feature>
<comment type="cofactor">
    <cofactor evidence="14">
        <name>Mg(2+)</name>
        <dbReference type="ChEBI" id="CHEBI:18420"/>
    </cofactor>
</comment>
<feature type="binding site" evidence="13">
    <location>
        <position position="811"/>
    </location>
    <ligand>
        <name>ATP</name>
        <dbReference type="ChEBI" id="CHEBI:30616"/>
    </ligand>
</feature>
<feature type="binding site" evidence="13">
    <location>
        <position position="435"/>
    </location>
    <ligand>
        <name>ATP</name>
        <dbReference type="ChEBI" id="CHEBI:30616"/>
    </ligand>
</feature>
<reference evidence="19" key="1">
    <citation type="submission" date="2021-01" db="EMBL/GenBank/DDBJ databases">
        <authorList>
            <person name="Corre E."/>
            <person name="Pelletier E."/>
            <person name="Niang G."/>
            <person name="Scheremetjew M."/>
            <person name="Finn R."/>
            <person name="Kale V."/>
            <person name="Holt S."/>
            <person name="Cochrane G."/>
            <person name="Meng A."/>
            <person name="Brown T."/>
            <person name="Cohen L."/>
        </authorList>
    </citation>
    <scope>NUCLEOTIDE SEQUENCE</scope>
    <source>
        <strain evidence="19">SAG 36.94</strain>
    </source>
</reference>
<evidence type="ECO:0000256" key="3">
    <source>
        <dbReference type="ARBA" id="ARBA00022692"/>
    </source>
</evidence>
<dbReference type="EMBL" id="HBGH01008004">
    <property type="protein sequence ID" value="CAD9232297.1"/>
    <property type="molecule type" value="Transcribed_RNA"/>
</dbReference>
<keyword evidence="4 14" id="KW-0479">Metal-binding</keyword>
<keyword evidence="7 14" id="KW-0460">Magnesium</keyword>
<dbReference type="FunFam" id="3.40.50.1000:FF:000014">
    <property type="entry name" value="Phospholipid-transporting ATPase"/>
    <property type="match status" value="1"/>
</dbReference>
<dbReference type="InterPro" id="IPR023214">
    <property type="entry name" value="HAD_sf"/>
</dbReference>
<dbReference type="GO" id="GO:0005886">
    <property type="term" value="C:plasma membrane"/>
    <property type="evidence" value="ECO:0007669"/>
    <property type="project" value="TreeGrafter"/>
</dbReference>
<dbReference type="GO" id="GO:0016887">
    <property type="term" value="F:ATP hydrolysis activity"/>
    <property type="evidence" value="ECO:0007669"/>
    <property type="project" value="InterPro"/>
</dbReference>
<dbReference type="InterPro" id="IPR001757">
    <property type="entry name" value="P_typ_ATPase"/>
</dbReference>
<dbReference type="SUPFAM" id="SSF56784">
    <property type="entry name" value="HAD-like"/>
    <property type="match status" value="1"/>
</dbReference>
<sequence length="1305" mass="148607">MMMKMEDHMVEFSQRTRQYVEHSWWMMVRKWTWWRRRSGELEPIRTVHVNDPVKNNDGHFADNFVSTAKFNLWNAVPKFLMEQFSRTANVYFLLVGVLSCIDAITPVQTAAKFGGLISLAVVLAVSGVKETIEDLRRHREDNRVNGLKTLVLGKGESRWAALRVGDIVEVRDKEYFPADLLLIQCSSEDGVAYVETKGLDGESNLKVKVCIPELVEAVPDADHAENVKGHIECEGANDKIYRFVGSVALSYKDSKGLPCSTKVPVGPEQLLVRGSSLQNTEWVLGIVVYAGRDTKLMKNMKPRPRKESHLEKKLNVFFIIPLLVQIALVVGATIMYARSCHGLQTQWYIFPDGVDNNPCTAREIFFRMMNFFILYSGMIPISLYISLEIVRTFQVYFIEHDQEMFDRERRIACEVRTSNVNEEPGMATHIFCDKTGTLTSNKMVFQKCSIGKKVYACEPTRQEIKLSQLSFAMKRYVYPNESSLSFPRIDSDDVVSREDCMMALEIFRTLVLCNTVIPETQEKGSKVFVNYQSTSPDEIALVNFARSEGFEFHTRTNKHVTLRNPNGLLETWELLGVLEFSSTRKRMSVIVRSPEEGRIFLYCKGADSVMFDLCADGQEQLIEEVRTTLDNFAAMGLRTLCIAYRELTEDLFHEWILVYTGARGQLQGRDQAMENAFALVEQNLTLIGATAIEDKLQEEVPETLVDLERAGIKIWILTGDKQETAINIGLSCGLLDDEMDVVLLNETNIDDTQAQIDCTIGRWTALMHDGHDGKHFGLVVDGGTLVFALHPLLERKFALLSDVAKVVIACRVTPRQKTELVELVRRNDKRSVTLAIGDGANDVGMIQAAHVGVGIVGLEGVEAKLASDIAIAQFRFLRRIVLVHGRWCYKRLSKMVFYILYKNVLSTFLEFFVSFATNWTGQFAFDPMLLGVYNLFVTPVPPVLLAVMEQDIPAKYALMFPEIFFKSQRRTAFSTGNYLSWLWTGIWHALAIYFFTRLSNGDGPTPNGQAVGFFGFSISIFTTLVIVNHVYLAVNTSNWDWFYASVFVFSMISWLWVAFIFCSAAISENIAPYLTYVAQNVFNQSNMWLILTMTVAVTCLPGFFLRAWRKNFRPDLKQLVVELSRRRLSRSDLFLNQKSLIHKRASMPTFHRRQHDFRHSGFNFDLDDAAAVLRTEFKPDYRKIRMRYLKRSGSDTELDVVGVISSDSRRSTNSHRRAKSSGDPLMVRASLTDPPTIRESGSHPVDTHPSHSTLNIPDHWNHGAFLEHNAQRRRRPRNPYHNYVHFDPDPGIDEKCGDEADDECR</sequence>
<feature type="binding site" evidence="14">
    <location>
        <position position="433"/>
    </location>
    <ligand>
        <name>Mg(2+)</name>
        <dbReference type="ChEBI" id="CHEBI:18420"/>
    </ligand>
</feature>
<feature type="binding site" evidence="14">
    <location>
        <position position="838"/>
    </location>
    <ligand>
        <name>Mg(2+)</name>
        <dbReference type="ChEBI" id="CHEBI:18420"/>
    </ligand>
</feature>
<dbReference type="InterPro" id="IPR008250">
    <property type="entry name" value="ATPase_P-typ_transduc_dom_A_sf"/>
</dbReference>
<keyword evidence="6 13" id="KW-0067">ATP-binding</keyword>
<evidence type="ECO:0000313" key="19">
    <source>
        <dbReference type="EMBL" id="CAD9232297.1"/>
    </source>
</evidence>
<dbReference type="InterPro" id="IPR018303">
    <property type="entry name" value="ATPase_P-typ_P_site"/>
</dbReference>
<dbReference type="GO" id="GO:0000287">
    <property type="term" value="F:magnesium ion binding"/>
    <property type="evidence" value="ECO:0007669"/>
    <property type="project" value="UniProtKB-UniRule"/>
</dbReference>
<evidence type="ECO:0000256" key="6">
    <source>
        <dbReference type="ARBA" id="ARBA00022840"/>
    </source>
</evidence>
<feature type="transmembrane region" description="Helical" evidence="15">
    <location>
        <begin position="1010"/>
        <end position="1034"/>
    </location>
</feature>
<evidence type="ECO:0000256" key="9">
    <source>
        <dbReference type="ARBA" id="ARBA00022989"/>
    </source>
</evidence>
<dbReference type="InterPro" id="IPR032630">
    <property type="entry name" value="P_typ_ATPase_c"/>
</dbReference>
<evidence type="ECO:0000256" key="5">
    <source>
        <dbReference type="ARBA" id="ARBA00022741"/>
    </source>
</evidence>
<dbReference type="GO" id="GO:0005524">
    <property type="term" value="F:ATP binding"/>
    <property type="evidence" value="ECO:0007669"/>
    <property type="project" value="UniProtKB-UniRule"/>
</dbReference>
<keyword evidence="9 15" id="KW-1133">Transmembrane helix</keyword>
<keyword evidence="3 15" id="KW-0812">Transmembrane</keyword>
<dbReference type="InterPro" id="IPR006539">
    <property type="entry name" value="P-type_ATPase_IV"/>
</dbReference>
<feature type="transmembrane region" description="Helical" evidence="15">
    <location>
        <begin position="1087"/>
        <end position="1108"/>
    </location>
</feature>
<dbReference type="SUPFAM" id="SSF81665">
    <property type="entry name" value="Calcium ATPase, transmembrane domain M"/>
    <property type="match status" value="1"/>
</dbReference>
<proteinExistence type="inferred from homology"/>
<feature type="region of interest" description="Disordered" evidence="16">
    <location>
        <begin position="1206"/>
        <end position="1305"/>
    </location>
</feature>
<feature type="transmembrane region" description="Helical" evidence="15">
    <location>
        <begin position="314"/>
        <end position="337"/>
    </location>
</feature>
<feature type="transmembrane region" description="Helical" evidence="15">
    <location>
        <begin position="1041"/>
        <end position="1067"/>
    </location>
</feature>
<feature type="transmembrane region" description="Helical" evidence="15">
    <location>
        <begin position="896"/>
        <end position="916"/>
    </location>
</feature>
<dbReference type="Pfam" id="PF16212">
    <property type="entry name" value="PhoLip_ATPase_C"/>
    <property type="match status" value="1"/>
</dbReference>
<evidence type="ECO:0000256" key="10">
    <source>
        <dbReference type="ARBA" id="ARBA00023136"/>
    </source>
</evidence>
<dbReference type="PANTHER" id="PTHR24092:SF150">
    <property type="entry name" value="PHOSPHOLIPID-TRANSPORTING ATPASE"/>
    <property type="match status" value="1"/>
</dbReference>
<protein>
    <recommendedName>
        <fullName evidence="15">Phospholipid-transporting ATPase</fullName>
        <ecNumber evidence="15">7.6.2.1</ecNumber>
    </recommendedName>
</protein>
<evidence type="ECO:0000256" key="1">
    <source>
        <dbReference type="ARBA" id="ARBA00004141"/>
    </source>
</evidence>
<evidence type="ECO:0000256" key="16">
    <source>
        <dbReference type="SAM" id="MobiDB-lite"/>
    </source>
</evidence>
<dbReference type="GO" id="GO:0140326">
    <property type="term" value="F:ATPase-coupled intramembrane lipid transporter activity"/>
    <property type="evidence" value="ECO:0007669"/>
    <property type="project" value="UniProtKB-EC"/>
</dbReference>
<feature type="active site" description="4-aspartylphosphate intermediate" evidence="12">
    <location>
        <position position="433"/>
    </location>
</feature>
<gene>
    <name evidence="19" type="ORF">CCAE0312_LOCUS4378</name>
</gene>
<evidence type="ECO:0000259" key="17">
    <source>
        <dbReference type="Pfam" id="PF16209"/>
    </source>
</evidence>
<keyword evidence="8 15" id="KW-1278">Translocase</keyword>
<feature type="binding site" evidence="13">
    <location>
        <position position="719"/>
    </location>
    <ligand>
        <name>ATP</name>
        <dbReference type="ChEBI" id="CHEBI:30616"/>
    </ligand>
</feature>
<evidence type="ECO:0000256" key="4">
    <source>
        <dbReference type="ARBA" id="ARBA00022723"/>
    </source>
</evidence>
<evidence type="ECO:0000256" key="14">
    <source>
        <dbReference type="PIRSR" id="PIRSR606539-3"/>
    </source>
</evidence>
<feature type="transmembrane region" description="Helical" evidence="15">
    <location>
        <begin position="364"/>
        <end position="387"/>
    </location>
</feature>
<dbReference type="PROSITE" id="PS00154">
    <property type="entry name" value="ATPASE_E1_E2"/>
    <property type="match status" value="1"/>
</dbReference>
<accession>A0A7S1TCF0</accession>
<evidence type="ECO:0000256" key="2">
    <source>
        <dbReference type="ARBA" id="ARBA00008109"/>
    </source>
</evidence>
<comment type="similarity">
    <text evidence="2 15">Belongs to the cation transport ATPase (P-type) (TC 3.A.3) family. Type IV subfamily.</text>
</comment>
<dbReference type="InterPro" id="IPR036412">
    <property type="entry name" value="HAD-like_sf"/>
</dbReference>
<dbReference type="PRINTS" id="PR00119">
    <property type="entry name" value="CATATPASE"/>
</dbReference>
<keyword evidence="5 13" id="KW-0547">Nucleotide-binding</keyword>
<dbReference type="Gene3D" id="3.40.50.1000">
    <property type="entry name" value="HAD superfamily/HAD-like"/>
    <property type="match status" value="1"/>
</dbReference>
<evidence type="ECO:0000256" key="7">
    <source>
        <dbReference type="ARBA" id="ARBA00022842"/>
    </source>
</evidence>
<dbReference type="SFLD" id="SFLDF00027">
    <property type="entry name" value="p-type_atpase"/>
    <property type="match status" value="1"/>
</dbReference>
<dbReference type="PANTHER" id="PTHR24092">
    <property type="entry name" value="PROBABLE PHOSPHOLIPID-TRANSPORTING ATPASE"/>
    <property type="match status" value="1"/>
</dbReference>
<feature type="binding site" evidence="13">
    <location>
        <position position="720"/>
    </location>
    <ligand>
        <name>ATP</name>
        <dbReference type="ChEBI" id="CHEBI:30616"/>
    </ligand>
</feature>
<comment type="subcellular location">
    <subcellularLocation>
        <location evidence="1 15">Membrane</location>
        <topology evidence="1 15">Multi-pass membrane protein</topology>
    </subcellularLocation>
</comment>
<dbReference type="SFLD" id="SFLDG00002">
    <property type="entry name" value="C1.7:_P-type_atpase_like"/>
    <property type="match status" value="1"/>
</dbReference>
<dbReference type="NCBIfam" id="TIGR01652">
    <property type="entry name" value="ATPase-Plipid"/>
    <property type="match status" value="1"/>
</dbReference>
<dbReference type="SUPFAM" id="SSF81653">
    <property type="entry name" value="Calcium ATPase, transduction domain A"/>
    <property type="match status" value="1"/>
</dbReference>
<feature type="binding site" evidence="13">
    <location>
        <position position="817"/>
    </location>
    <ligand>
        <name>ATP</name>
        <dbReference type="ChEBI" id="CHEBI:30616"/>
    </ligand>
</feature>
<feature type="binding site" evidence="14">
    <location>
        <position position="842"/>
    </location>
    <ligand>
        <name>Mg(2+)</name>
        <dbReference type="ChEBI" id="CHEBI:18420"/>
    </ligand>
</feature>
<feature type="binding site" evidence="13">
    <location>
        <position position="638"/>
    </location>
    <ligand>
        <name>ATP</name>
        <dbReference type="ChEBI" id="CHEBI:30616"/>
    </ligand>
</feature>
<dbReference type="SFLD" id="SFLDS00003">
    <property type="entry name" value="Haloacid_Dehalogenase"/>
    <property type="match status" value="1"/>
</dbReference>
<feature type="binding site" evidence="13">
    <location>
        <position position="842"/>
    </location>
    <ligand>
        <name>ATP</name>
        <dbReference type="ChEBI" id="CHEBI:30616"/>
    </ligand>
</feature>
<dbReference type="InterPro" id="IPR023298">
    <property type="entry name" value="ATPase_P-typ_TM_dom_sf"/>
</dbReference>
<evidence type="ECO:0000259" key="18">
    <source>
        <dbReference type="Pfam" id="PF16212"/>
    </source>
</evidence>
<dbReference type="Pfam" id="PF16209">
    <property type="entry name" value="PhoLip_ATPase_N"/>
    <property type="match status" value="1"/>
</dbReference>
<dbReference type="Gene3D" id="2.70.150.10">
    <property type="entry name" value="Calcium-transporting ATPase, cytoplasmic transduction domain A"/>
    <property type="match status" value="1"/>
</dbReference>
<name>A0A7S1TCF0_9RHOD</name>
<evidence type="ECO:0000256" key="15">
    <source>
        <dbReference type="RuleBase" id="RU362033"/>
    </source>
</evidence>
<feature type="binding site" evidence="13">
    <location>
        <position position="604"/>
    </location>
    <ligand>
        <name>ATP</name>
        <dbReference type="ChEBI" id="CHEBI:30616"/>
    </ligand>
</feature>
<evidence type="ECO:0000256" key="12">
    <source>
        <dbReference type="PIRSR" id="PIRSR606539-1"/>
    </source>
</evidence>